<evidence type="ECO:0000313" key="1">
    <source>
        <dbReference type="EMBL" id="ASV83347.1"/>
    </source>
</evidence>
<dbReference type="KEGG" id="och:CES85_4126"/>
<evidence type="ECO:0000313" key="2">
    <source>
        <dbReference type="Proteomes" id="UP000215256"/>
    </source>
</evidence>
<dbReference type="Proteomes" id="UP000215256">
    <property type="component" value="Chromosome 2"/>
</dbReference>
<dbReference type="GO" id="GO:0005524">
    <property type="term" value="F:ATP binding"/>
    <property type="evidence" value="ECO:0007669"/>
    <property type="project" value="UniProtKB-KW"/>
</dbReference>
<accession>A0A248U988</accession>
<gene>
    <name evidence="1" type="primary">metN</name>
    <name evidence="1" type="ORF">CES85_4126</name>
</gene>
<dbReference type="EC" id="3.6.3.-" evidence="1"/>
<dbReference type="EMBL" id="CP022603">
    <property type="protein sequence ID" value="ASV83347.1"/>
    <property type="molecule type" value="Genomic_DNA"/>
</dbReference>
<keyword evidence="1" id="KW-0547">Nucleotide-binding</keyword>
<dbReference type="GO" id="GO:0016787">
    <property type="term" value="F:hydrolase activity"/>
    <property type="evidence" value="ECO:0007669"/>
    <property type="project" value="UniProtKB-KW"/>
</dbReference>
<dbReference type="AlphaFoldDB" id="A0A248U988"/>
<reference evidence="1 2" key="1">
    <citation type="submission" date="2017-07" db="EMBL/GenBank/DDBJ databases">
        <title>Phylogenetic study on the rhizospheric bacterium Ochrobactrum sp. A44.</title>
        <authorList>
            <person name="Krzyzanowska D.M."/>
            <person name="Ossowicki A."/>
            <person name="Rajewska M."/>
            <person name="Maciag T."/>
            <person name="Kaczynski Z."/>
            <person name="Czerwicka M."/>
            <person name="Jafra S."/>
        </authorList>
    </citation>
    <scope>NUCLEOTIDE SEQUENCE [LARGE SCALE GENOMIC DNA]</scope>
    <source>
        <strain evidence="1 2">A44</strain>
    </source>
</reference>
<keyword evidence="1" id="KW-0067">ATP-binding</keyword>
<protein>
    <submittedName>
        <fullName evidence="1">Methionine import ATP-binding MetN domain protein</fullName>
        <ecNumber evidence="1">3.6.3.-</ecNumber>
    </submittedName>
</protein>
<sequence length="50" mass="5652">MLEYHGYIATSLSQFTTVQLAHLTSSDENITSCWLHKTIKASYQRAFTSA</sequence>
<keyword evidence="1" id="KW-0378">Hydrolase</keyword>
<name>A0A248U988_9HYPH</name>
<proteinExistence type="predicted"/>
<organism evidence="1 2">
    <name type="scientific">Ochrobactrum quorumnocens</name>
    <dbReference type="NCBI Taxonomy" id="271865"/>
    <lineage>
        <taxon>Bacteria</taxon>
        <taxon>Pseudomonadati</taxon>
        <taxon>Pseudomonadota</taxon>
        <taxon>Alphaproteobacteria</taxon>
        <taxon>Hyphomicrobiales</taxon>
        <taxon>Brucellaceae</taxon>
        <taxon>Brucella/Ochrobactrum group</taxon>
        <taxon>Ochrobactrum</taxon>
    </lineage>
</organism>